<accession>A0ABX8BB79</accession>
<dbReference type="InterPro" id="IPR001789">
    <property type="entry name" value="Sig_transdc_resp-reg_receiver"/>
</dbReference>
<dbReference type="SUPFAM" id="SSF52172">
    <property type="entry name" value="CheY-like"/>
    <property type="match status" value="1"/>
</dbReference>
<reference evidence="3 4" key="1">
    <citation type="submission" date="2021-03" db="EMBL/GenBank/DDBJ databases">
        <title>Genomic and phenotypic characterization of Chloracidobacterium isolates provides evidence for multiple species.</title>
        <authorList>
            <person name="Saini M.K."/>
            <person name="Costas A.M.G."/>
            <person name="Tank M."/>
            <person name="Bryant D.A."/>
        </authorList>
    </citation>
    <scope>NUCLEOTIDE SEQUENCE [LARGE SCALE GENOMIC DNA]</scope>
    <source>
        <strain evidence="3 4">BV2-C</strain>
    </source>
</reference>
<sequence>MSILRHQTILFIGSDSETGQLIEKTLSLAGYQVTVFPDPDAARPHCNPPPTLVIVDTTPGIGELAPARLMREQLVTTPIIALTRLPDEVLSRAMERLRLSSLVKPVTPALLLATVADEIEWAENQGTHTRITSPLETLEISEDLVLLLSDPKLAPRLDVPYRRTPALEAALEAAHLSPSNIALFDLFDGQSTLADILAGLPHIEPKILLLATYLVRVGWLVPWTGPLSPDKVSTPTSESV</sequence>
<keyword evidence="1" id="KW-0597">Phosphoprotein</keyword>
<evidence type="ECO:0000313" key="4">
    <source>
        <dbReference type="Proteomes" id="UP000676506"/>
    </source>
</evidence>
<evidence type="ECO:0000256" key="1">
    <source>
        <dbReference type="PROSITE-ProRule" id="PRU00169"/>
    </source>
</evidence>
<keyword evidence="4" id="KW-1185">Reference proteome</keyword>
<feature type="domain" description="Response regulatory" evidence="2">
    <location>
        <begin position="8"/>
        <end position="119"/>
    </location>
</feature>
<organism evidence="3 4">
    <name type="scientific">Chloracidobacterium validum</name>
    <dbReference type="NCBI Taxonomy" id="2821543"/>
    <lineage>
        <taxon>Bacteria</taxon>
        <taxon>Pseudomonadati</taxon>
        <taxon>Acidobacteriota</taxon>
        <taxon>Terriglobia</taxon>
        <taxon>Terriglobales</taxon>
        <taxon>Acidobacteriaceae</taxon>
        <taxon>Chloracidobacterium</taxon>
    </lineage>
</organism>
<dbReference type="PROSITE" id="PS50110">
    <property type="entry name" value="RESPONSE_REGULATORY"/>
    <property type="match status" value="1"/>
</dbReference>
<dbReference type="Proteomes" id="UP000676506">
    <property type="component" value="Chromosome 1"/>
</dbReference>
<dbReference type="RefSeq" id="WP_211428215.1">
    <property type="nucleotide sequence ID" value="NZ_CP072648.1"/>
</dbReference>
<evidence type="ECO:0000259" key="2">
    <source>
        <dbReference type="PROSITE" id="PS50110"/>
    </source>
</evidence>
<gene>
    <name evidence="3" type="ORF">J8C06_08145</name>
</gene>
<name>A0ABX8BB79_9BACT</name>
<dbReference type="InterPro" id="IPR011006">
    <property type="entry name" value="CheY-like_superfamily"/>
</dbReference>
<protein>
    <submittedName>
        <fullName evidence="3">Response regulator transcription factor</fullName>
    </submittedName>
</protein>
<proteinExistence type="predicted"/>
<dbReference type="Gene3D" id="3.40.50.2300">
    <property type="match status" value="1"/>
</dbReference>
<feature type="modified residue" description="4-aspartylphosphate" evidence="1">
    <location>
        <position position="56"/>
    </location>
</feature>
<evidence type="ECO:0000313" key="3">
    <source>
        <dbReference type="EMBL" id="QUW02325.1"/>
    </source>
</evidence>
<dbReference type="EMBL" id="CP072648">
    <property type="protein sequence ID" value="QUW02325.1"/>
    <property type="molecule type" value="Genomic_DNA"/>
</dbReference>